<gene>
    <name evidence="2" type="ORF">ARMSODRAFT_1009585</name>
</gene>
<proteinExistence type="predicted"/>
<feature type="transmembrane region" description="Helical" evidence="1">
    <location>
        <begin position="128"/>
        <end position="157"/>
    </location>
</feature>
<feature type="transmembrane region" description="Helical" evidence="1">
    <location>
        <begin position="31"/>
        <end position="51"/>
    </location>
</feature>
<organism evidence="2 3">
    <name type="scientific">Armillaria solidipes</name>
    <dbReference type="NCBI Taxonomy" id="1076256"/>
    <lineage>
        <taxon>Eukaryota</taxon>
        <taxon>Fungi</taxon>
        <taxon>Dikarya</taxon>
        <taxon>Basidiomycota</taxon>
        <taxon>Agaricomycotina</taxon>
        <taxon>Agaricomycetes</taxon>
        <taxon>Agaricomycetidae</taxon>
        <taxon>Agaricales</taxon>
        <taxon>Marasmiineae</taxon>
        <taxon>Physalacriaceae</taxon>
        <taxon>Armillaria</taxon>
    </lineage>
</organism>
<dbReference type="STRING" id="1076256.A0A2H3ALT3"/>
<reference evidence="3" key="1">
    <citation type="journal article" date="2017" name="Nat. Ecol. Evol.">
        <title>Genome expansion and lineage-specific genetic innovations in the forest pathogenic fungi Armillaria.</title>
        <authorList>
            <person name="Sipos G."/>
            <person name="Prasanna A.N."/>
            <person name="Walter M.C."/>
            <person name="O'Connor E."/>
            <person name="Balint B."/>
            <person name="Krizsan K."/>
            <person name="Kiss B."/>
            <person name="Hess J."/>
            <person name="Varga T."/>
            <person name="Slot J."/>
            <person name="Riley R."/>
            <person name="Boka B."/>
            <person name="Rigling D."/>
            <person name="Barry K."/>
            <person name="Lee J."/>
            <person name="Mihaltcheva S."/>
            <person name="LaButti K."/>
            <person name="Lipzen A."/>
            <person name="Waldron R."/>
            <person name="Moloney N.M."/>
            <person name="Sperisen C."/>
            <person name="Kredics L."/>
            <person name="Vagvoelgyi C."/>
            <person name="Patrignani A."/>
            <person name="Fitzpatrick D."/>
            <person name="Nagy I."/>
            <person name="Doyle S."/>
            <person name="Anderson J.B."/>
            <person name="Grigoriev I.V."/>
            <person name="Gueldener U."/>
            <person name="Muensterkoetter M."/>
            <person name="Nagy L.G."/>
        </authorList>
    </citation>
    <scope>NUCLEOTIDE SEQUENCE [LARGE SCALE GENOMIC DNA]</scope>
    <source>
        <strain evidence="3">28-4</strain>
    </source>
</reference>
<feature type="transmembrane region" description="Helical" evidence="1">
    <location>
        <begin position="63"/>
        <end position="85"/>
    </location>
</feature>
<keyword evidence="1" id="KW-0812">Transmembrane</keyword>
<evidence type="ECO:0008006" key="4">
    <source>
        <dbReference type="Google" id="ProtNLM"/>
    </source>
</evidence>
<feature type="transmembrane region" description="Helical" evidence="1">
    <location>
        <begin position="177"/>
        <end position="199"/>
    </location>
</feature>
<dbReference type="EMBL" id="KZ293497">
    <property type="protein sequence ID" value="PBK59839.1"/>
    <property type="molecule type" value="Genomic_DNA"/>
</dbReference>
<evidence type="ECO:0000313" key="2">
    <source>
        <dbReference type="EMBL" id="PBK59839.1"/>
    </source>
</evidence>
<protein>
    <recommendedName>
        <fullName evidence="4">Family A G protein-coupled receptor-like protein</fullName>
    </recommendedName>
</protein>
<keyword evidence="1" id="KW-0472">Membrane</keyword>
<dbReference type="AlphaFoldDB" id="A0A2H3ALT3"/>
<feature type="transmembrane region" description="Helical" evidence="1">
    <location>
        <begin position="220"/>
        <end position="240"/>
    </location>
</feature>
<dbReference type="Proteomes" id="UP000218334">
    <property type="component" value="Unassembled WGS sequence"/>
</dbReference>
<keyword evidence="3" id="KW-1185">Reference proteome</keyword>
<evidence type="ECO:0000256" key="1">
    <source>
        <dbReference type="SAM" id="Phobius"/>
    </source>
</evidence>
<evidence type="ECO:0000313" key="3">
    <source>
        <dbReference type="Proteomes" id="UP000218334"/>
    </source>
</evidence>
<name>A0A2H3ALT3_9AGAR</name>
<sequence>MLTQADILSDPIDDDKAYVFQELDAELNSRILLALLHGMYTGILAVTLWNIFVNKCWQIRQALVVVIILLYGLTTITFAANWSYLHSMFIENRKSFWTAYLTIAYRARAPIVMEGITSSMSTIITDSYMIWCCWMVWGQCWITVLLPILSLIAASVLKIIITYYDFRNITEAEFETLYIAFVLATTVWCTILIVYRILTVTGVKHGARSRWRVYRRCIEVLVESSTLYSISLILYLTLFICNNSGLFYLDAIAAITRGVAPTLIIGRAAAGHTRPNDNYDTENTVSSLHFQTASSEVGMTSLQESTIESAVHEIDIEAQQEQSDELMEVVERTE</sequence>
<keyword evidence="1" id="KW-1133">Transmembrane helix</keyword>
<accession>A0A2H3ALT3</accession>